<gene>
    <name evidence="5" type="ORF">ONB1V03_LOCUS11345</name>
</gene>
<accession>A0A7R9M6W1</accession>
<dbReference type="InterPro" id="IPR036188">
    <property type="entry name" value="FAD/NAD-bd_sf"/>
</dbReference>
<keyword evidence="4" id="KW-0560">Oxidoreductase</keyword>
<dbReference type="InterPro" id="IPR050346">
    <property type="entry name" value="FMO-like"/>
</dbReference>
<organism evidence="5">
    <name type="scientific">Oppiella nova</name>
    <dbReference type="NCBI Taxonomy" id="334625"/>
    <lineage>
        <taxon>Eukaryota</taxon>
        <taxon>Metazoa</taxon>
        <taxon>Ecdysozoa</taxon>
        <taxon>Arthropoda</taxon>
        <taxon>Chelicerata</taxon>
        <taxon>Arachnida</taxon>
        <taxon>Acari</taxon>
        <taxon>Acariformes</taxon>
        <taxon>Sarcoptiformes</taxon>
        <taxon>Oribatida</taxon>
        <taxon>Brachypylina</taxon>
        <taxon>Oppioidea</taxon>
        <taxon>Oppiidae</taxon>
        <taxon>Oppiella</taxon>
    </lineage>
</organism>
<proteinExistence type="inferred from homology"/>
<dbReference type="EMBL" id="CAJPVJ010008381">
    <property type="protein sequence ID" value="CAG2171887.1"/>
    <property type="molecule type" value="Genomic_DNA"/>
</dbReference>
<sequence length="77" mass="8464">MSSKRIAIIGAGISGLCALKACREQDFDVTVFEKTDDICGLWQYRDEDVEGIASITRSTILNTSKEMTAFSDFPAPK</sequence>
<keyword evidence="6" id="KW-1185">Reference proteome</keyword>
<dbReference type="PANTHER" id="PTHR23023">
    <property type="entry name" value="DIMETHYLANILINE MONOOXYGENASE"/>
    <property type="match status" value="1"/>
</dbReference>
<dbReference type="Pfam" id="PF00743">
    <property type="entry name" value="FMO-like"/>
    <property type="match status" value="1"/>
</dbReference>
<dbReference type="GO" id="GO:0004499">
    <property type="term" value="F:N,N-dimethylaniline monooxygenase activity"/>
    <property type="evidence" value="ECO:0007669"/>
    <property type="project" value="InterPro"/>
</dbReference>
<dbReference type="Proteomes" id="UP000728032">
    <property type="component" value="Unassembled WGS sequence"/>
</dbReference>
<reference evidence="5" key="1">
    <citation type="submission" date="2020-11" db="EMBL/GenBank/DDBJ databases">
        <authorList>
            <person name="Tran Van P."/>
        </authorList>
    </citation>
    <scope>NUCLEOTIDE SEQUENCE</scope>
</reference>
<evidence type="ECO:0000256" key="2">
    <source>
        <dbReference type="ARBA" id="ARBA00022630"/>
    </source>
</evidence>
<dbReference type="InterPro" id="IPR020946">
    <property type="entry name" value="Flavin_mOase-like"/>
</dbReference>
<dbReference type="Gene3D" id="3.50.50.60">
    <property type="entry name" value="FAD/NAD(P)-binding domain"/>
    <property type="match status" value="1"/>
</dbReference>
<name>A0A7R9M6W1_9ACAR</name>
<dbReference type="AlphaFoldDB" id="A0A7R9M6W1"/>
<dbReference type="GO" id="GO:0050661">
    <property type="term" value="F:NADP binding"/>
    <property type="evidence" value="ECO:0007669"/>
    <property type="project" value="InterPro"/>
</dbReference>
<evidence type="ECO:0008006" key="7">
    <source>
        <dbReference type="Google" id="ProtNLM"/>
    </source>
</evidence>
<comment type="similarity">
    <text evidence="1">Belongs to the FMO family.</text>
</comment>
<keyword evidence="2" id="KW-0285">Flavoprotein</keyword>
<dbReference type="GO" id="GO:0050660">
    <property type="term" value="F:flavin adenine dinucleotide binding"/>
    <property type="evidence" value="ECO:0007669"/>
    <property type="project" value="InterPro"/>
</dbReference>
<dbReference type="SUPFAM" id="SSF51905">
    <property type="entry name" value="FAD/NAD(P)-binding domain"/>
    <property type="match status" value="1"/>
</dbReference>
<dbReference type="EMBL" id="OC923206">
    <property type="protein sequence ID" value="CAD7654700.1"/>
    <property type="molecule type" value="Genomic_DNA"/>
</dbReference>
<evidence type="ECO:0000313" key="5">
    <source>
        <dbReference type="EMBL" id="CAD7654700.1"/>
    </source>
</evidence>
<evidence type="ECO:0000256" key="3">
    <source>
        <dbReference type="ARBA" id="ARBA00022827"/>
    </source>
</evidence>
<feature type="non-terminal residue" evidence="5">
    <location>
        <position position="77"/>
    </location>
</feature>
<keyword evidence="3" id="KW-0274">FAD</keyword>
<evidence type="ECO:0000256" key="4">
    <source>
        <dbReference type="ARBA" id="ARBA00023002"/>
    </source>
</evidence>
<dbReference type="OrthoDB" id="6511597at2759"/>
<protein>
    <recommendedName>
        <fullName evidence="7">Flavin-containing monooxygenase</fullName>
    </recommendedName>
</protein>
<evidence type="ECO:0000313" key="6">
    <source>
        <dbReference type="Proteomes" id="UP000728032"/>
    </source>
</evidence>
<evidence type="ECO:0000256" key="1">
    <source>
        <dbReference type="ARBA" id="ARBA00009183"/>
    </source>
</evidence>